<name>A0A166BJM1_EXIGL</name>
<dbReference type="InterPro" id="IPR032675">
    <property type="entry name" value="LRR_dom_sf"/>
</dbReference>
<dbReference type="OrthoDB" id="3181259at2759"/>
<dbReference type="Gene3D" id="3.80.10.10">
    <property type="entry name" value="Ribonuclease Inhibitor"/>
    <property type="match status" value="1"/>
</dbReference>
<feature type="region of interest" description="Disordered" evidence="1">
    <location>
        <begin position="270"/>
        <end position="301"/>
    </location>
</feature>
<sequence>MSLEPIPIAALAADISRQNALKEHRVAPVRRLPWEMLAAICKAAIQDDPFFILTLAHVCGSFRHAVLVSPRLWGTFSINLTNRNLKELVDLFLRRSGSIPLNVTILRAVTPCQTPLSHLKANLDLMPNLRSLFCIRWHISMEDLHDPNIHMPFLKNLTVVDQSFGASGLSVLGSLTTPQLQRLTLRSLFNVEFWSDDSHADNDIEYQTALAEVGGTVRNFLWRSGWPRLVELELHGCEMLSEDLVYILRRGDLIESLSLAGRLQDKTFRHLASRPHAKRRPPAEAQNDQEAYRSQKHAYLQ</sequence>
<dbReference type="AlphaFoldDB" id="A0A166BJM1"/>
<evidence type="ECO:0000313" key="3">
    <source>
        <dbReference type="Proteomes" id="UP000077266"/>
    </source>
</evidence>
<dbReference type="Proteomes" id="UP000077266">
    <property type="component" value="Unassembled WGS sequence"/>
</dbReference>
<dbReference type="SUPFAM" id="SSF52047">
    <property type="entry name" value="RNI-like"/>
    <property type="match status" value="1"/>
</dbReference>
<evidence type="ECO:0000256" key="1">
    <source>
        <dbReference type="SAM" id="MobiDB-lite"/>
    </source>
</evidence>
<accession>A0A166BJM1</accession>
<reference evidence="2 3" key="1">
    <citation type="journal article" date="2016" name="Mol. Biol. Evol.">
        <title>Comparative Genomics of Early-Diverging Mushroom-Forming Fungi Provides Insights into the Origins of Lignocellulose Decay Capabilities.</title>
        <authorList>
            <person name="Nagy L.G."/>
            <person name="Riley R."/>
            <person name="Tritt A."/>
            <person name="Adam C."/>
            <person name="Daum C."/>
            <person name="Floudas D."/>
            <person name="Sun H."/>
            <person name="Yadav J.S."/>
            <person name="Pangilinan J."/>
            <person name="Larsson K.H."/>
            <person name="Matsuura K."/>
            <person name="Barry K."/>
            <person name="Labutti K."/>
            <person name="Kuo R."/>
            <person name="Ohm R.A."/>
            <person name="Bhattacharya S.S."/>
            <person name="Shirouzu T."/>
            <person name="Yoshinaga Y."/>
            <person name="Martin F.M."/>
            <person name="Grigoriev I.V."/>
            <person name="Hibbett D.S."/>
        </authorList>
    </citation>
    <scope>NUCLEOTIDE SEQUENCE [LARGE SCALE GENOMIC DNA]</scope>
    <source>
        <strain evidence="2 3">HHB12029</strain>
    </source>
</reference>
<keyword evidence="3" id="KW-1185">Reference proteome</keyword>
<evidence type="ECO:0008006" key="4">
    <source>
        <dbReference type="Google" id="ProtNLM"/>
    </source>
</evidence>
<gene>
    <name evidence="2" type="ORF">EXIGLDRAFT_691711</name>
</gene>
<feature type="compositionally biased region" description="Basic residues" evidence="1">
    <location>
        <begin position="270"/>
        <end position="280"/>
    </location>
</feature>
<evidence type="ECO:0000313" key="2">
    <source>
        <dbReference type="EMBL" id="KZW01680.1"/>
    </source>
</evidence>
<dbReference type="InParanoid" id="A0A166BJM1"/>
<organism evidence="2 3">
    <name type="scientific">Exidia glandulosa HHB12029</name>
    <dbReference type="NCBI Taxonomy" id="1314781"/>
    <lineage>
        <taxon>Eukaryota</taxon>
        <taxon>Fungi</taxon>
        <taxon>Dikarya</taxon>
        <taxon>Basidiomycota</taxon>
        <taxon>Agaricomycotina</taxon>
        <taxon>Agaricomycetes</taxon>
        <taxon>Auriculariales</taxon>
        <taxon>Exidiaceae</taxon>
        <taxon>Exidia</taxon>
    </lineage>
</organism>
<protein>
    <recommendedName>
        <fullName evidence="4">F-box domain-containing protein</fullName>
    </recommendedName>
</protein>
<proteinExistence type="predicted"/>
<dbReference type="EMBL" id="KV425892">
    <property type="protein sequence ID" value="KZW01680.1"/>
    <property type="molecule type" value="Genomic_DNA"/>
</dbReference>